<dbReference type="AlphaFoldDB" id="A0A139HLE8"/>
<sequence length="121" mass="13942">MKLRVFHEWHGSKTFDLWIWIDPRTQSLNDCSATNSSSRVSLVFESNFASYRACQPRNSPTCDSFAGITLPSYTITLSFYNLHLHYPVSSSSSATAGREQEIHIHEPREEVYRKVKEKDNV</sequence>
<accession>A0A139HLE8</accession>
<dbReference type="EMBL" id="LFZN01000032">
    <property type="protein sequence ID" value="KXT03243.1"/>
    <property type="molecule type" value="Genomic_DNA"/>
</dbReference>
<reference evidence="1 2" key="1">
    <citation type="submission" date="2015-07" db="EMBL/GenBank/DDBJ databases">
        <title>Comparative genomics of the Sigatoka disease complex on banana suggests a link between parallel evolutionary changes in Pseudocercospora fijiensis and Pseudocercospora eumusae and increased virulence on the banana host.</title>
        <authorList>
            <person name="Chang T.-C."/>
            <person name="Salvucci A."/>
            <person name="Crous P.W."/>
            <person name="Stergiopoulos I."/>
        </authorList>
    </citation>
    <scope>NUCLEOTIDE SEQUENCE [LARGE SCALE GENOMIC DNA]</scope>
    <source>
        <strain evidence="1 2">CBS 114824</strain>
    </source>
</reference>
<keyword evidence="2" id="KW-1185">Reference proteome</keyword>
<gene>
    <name evidence="1" type="ORF">AC578_4826</name>
</gene>
<protein>
    <submittedName>
        <fullName evidence="1">Uncharacterized protein</fullName>
    </submittedName>
</protein>
<evidence type="ECO:0000313" key="1">
    <source>
        <dbReference type="EMBL" id="KXT03243.1"/>
    </source>
</evidence>
<organism evidence="1 2">
    <name type="scientific">Pseudocercospora eumusae</name>
    <dbReference type="NCBI Taxonomy" id="321146"/>
    <lineage>
        <taxon>Eukaryota</taxon>
        <taxon>Fungi</taxon>
        <taxon>Dikarya</taxon>
        <taxon>Ascomycota</taxon>
        <taxon>Pezizomycotina</taxon>
        <taxon>Dothideomycetes</taxon>
        <taxon>Dothideomycetidae</taxon>
        <taxon>Mycosphaerellales</taxon>
        <taxon>Mycosphaerellaceae</taxon>
        <taxon>Pseudocercospora</taxon>
    </lineage>
</organism>
<name>A0A139HLE8_9PEZI</name>
<dbReference type="Proteomes" id="UP000070133">
    <property type="component" value="Unassembled WGS sequence"/>
</dbReference>
<evidence type="ECO:0000313" key="2">
    <source>
        <dbReference type="Proteomes" id="UP000070133"/>
    </source>
</evidence>
<comment type="caution">
    <text evidence="1">The sequence shown here is derived from an EMBL/GenBank/DDBJ whole genome shotgun (WGS) entry which is preliminary data.</text>
</comment>
<proteinExistence type="predicted"/>